<dbReference type="Gene3D" id="2.40.70.10">
    <property type="entry name" value="Acid Proteases"/>
    <property type="match status" value="1"/>
</dbReference>
<protein>
    <recommendedName>
        <fullName evidence="1">Tf2-1-like SH3-like domain-containing protein</fullName>
    </recommendedName>
</protein>
<dbReference type="InterPro" id="IPR056924">
    <property type="entry name" value="SH3_Tf2-1"/>
</dbReference>
<sequence>MNAGVCFSCGKLYHKIKDCLKRRSGSVNSSINEAQQKKPKTQGRVFAITKQDAHASNAVVSSTLSLFCREATVLFNSSATHSFVSCAFSAYANKPAEPLDLCMTIGTPTGDSMLVEQVFKSCLISVGGRDFLVDLLPLKMRDFDIILRMDWLATNYASIDCFSKEIVFHKPGEKEFRFQGIRNSCDTLTSAIKATKMLTKGCEGFLAFVSSYNSIKASLENIPVVKEFPDRQWLELVKDYDCSINYYPGKANVVAYALKRKSLGSLAHLITTENHILRDLEKCGVMVVTHGQLVRIGDDVRKGAKPDFKLDESDVLWYGKRLCVLDDGEMKKEILSEAHSTAYSVHPDLGDSWEKHLTLIEFSYNNSFHSSIGMPPYEALYGRKCRSPIYWDKVGERRLLGPELIQITVDKIKIIKEHLRAAQSRQRSYADHRRRDLEFKAGDFVSLKVSPWKRVFRFGKKGKLSPGFIGPFEVLERIGTVAYWVALPPNLSRLHNVFHVSVLRNYMADPSHVLNYRPIQISQDMTYEEHPLKILDWKQQVLRSRVFSFVKVHWRNHPIEEATWEREVEMKEKYPQLLETQDT</sequence>
<reference evidence="3" key="1">
    <citation type="journal article" date="2019" name="Gigascience">
        <title>De novo genome assembly of the endangered Acer yangbiense, a plant species with extremely small populations endemic to Yunnan Province, China.</title>
        <authorList>
            <person name="Yang J."/>
            <person name="Wariss H.M."/>
            <person name="Tao L."/>
            <person name="Zhang R."/>
            <person name="Yun Q."/>
            <person name="Hollingsworth P."/>
            <person name="Dao Z."/>
            <person name="Luo G."/>
            <person name="Guo H."/>
            <person name="Ma Y."/>
            <person name="Sun W."/>
        </authorList>
    </citation>
    <scope>NUCLEOTIDE SEQUENCE [LARGE SCALE GENOMIC DNA]</scope>
    <source>
        <strain evidence="3">cv. Malutang</strain>
    </source>
</reference>
<dbReference type="Gene3D" id="3.30.420.10">
    <property type="entry name" value="Ribonuclease H-like superfamily/Ribonuclease H"/>
    <property type="match status" value="1"/>
</dbReference>
<dbReference type="InterPro" id="IPR036397">
    <property type="entry name" value="RNaseH_sf"/>
</dbReference>
<dbReference type="OrthoDB" id="1909122at2759"/>
<keyword evidence="3" id="KW-1185">Reference proteome</keyword>
<dbReference type="PANTHER" id="PTHR46148">
    <property type="entry name" value="CHROMO DOMAIN-CONTAINING PROTEIN"/>
    <property type="match status" value="1"/>
</dbReference>
<feature type="domain" description="Tf2-1-like SH3-like" evidence="1">
    <location>
        <begin position="442"/>
        <end position="506"/>
    </location>
</feature>
<dbReference type="EMBL" id="VAHF01000001">
    <property type="protein sequence ID" value="TXG73219.1"/>
    <property type="molecule type" value="Genomic_DNA"/>
</dbReference>
<evidence type="ECO:0000313" key="2">
    <source>
        <dbReference type="EMBL" id="TXG73219.1"/>
    </source>
</evidence>
<dbReference type="PANTHER" id="PTHR46148:SF60">
    <property type="entry name" value="CHROMO DOMAIN-CONTAINING PROTEIN"/>
    <property type="match status" value="1"/>
</dbReference>
<dbReference type="GO" id="GO:0003676">
    <property type="term" value="F:nucleic acid binding"/>
    <property type="evidence" value="ECO:0007669"/>
    <property type="project" value="InterPro"/>
</dbReference>
<dbReference type="Proteomes" id="UP000323000">
    <property type="component" value="Chromosome 1"/>
</dbReference>
<organism evidence="2 3">
    <name type="scientific">Acer yangbiense</name>
    <dbReference type="NCBI Taxonomy" id="1000413"/>
    <lineage>
        <taxon>Eukaryota</taxon>
        <taxon>Viridiplantae</taxon>
        <taxon>Streptophyta</taxon>
        <taxon>Embryophyta</taxon>
        <taxon>Tracheophyta</taxon>
        <taxon>Spermatophyta</taxon>
        <taxon>Magnoliopsida</taxon>
        <taxon>eudicotyledons</taxon>
        <taxon>Gunneridae</taxon>
        <taxon>Pentapetalae</taxon>
        <taxon>rosids</taxon>
        <taxon>malvids</taxon>
        <taxon>Sapindales</taxon>
        <taxon>Sapindaceae</taxon>
        <taxon>Hippocastanoideae</taxon>
        <taxon>Acereae</taxon>
        <taxon>Acer</taxon>
    </lineage>
</organism>
<accession>A0A5C7IVW8</accession>
<evidence type="ECO:0000313" key="3">
    <source>
        <dbReference type="Proteomes" id="UP000323000"/>
    </source>
</evidence>
<dbReference type="CDD" id="cd00303">
    <property type="entry name" value="retropepsin_like"/>
    <property type="match status" value="1"/>
</dbReference>
<dbReference type="Pfam" id="PF08284">
    <property type="entry name" value="RVP_2"/>
    <property type="match status" value="1"/>
</dbReference>
<gene>
    <name evidence="2" type="ORF">EZV62_001798</name>
</gene>
<evidence type="ECO:0000259" key="1">
    <source>
        <dbReference type="Pfam" id="PF24626"/>
    </source>
</evidence>
<dbReference type="Pfam" id="PF24626">
    <property type="entry name" value="SH3_Tf2-1"/>
    <property type="match status" value="1"/>
</dbReference>
<dbReference type="InterPro" id="IPR021109">
    <property type="entry name" value="Peptidase_aspartic_dom_sf"/>
</dbReference>
<name>A0A5C7IVW8_9ROSI</name>
<dbReference type="AlphaFoldDB" id="A0A5C7IVW8"/>
<comment type="caution">
    <text evidence="2">The sequence shown here is derived from an EMBL/GenBank/DDBJ whole genome shotgun (WGS) entry which is preliminary data.</text>
</comment>
<proteinExistence type="predicted"/>